<protein>
    <submittedName>
        <fullName evidence="1">Uncharacterized protein</fullName>
    </submittedName>
</protein>
<dbReference type="GeneID" id="93015071"/>
<gene>
    <name evidence="1" type="ORF">BALG_01001</name>
</gene>
<reference evidence="1" key="1">
    <citation type="submission" date="2009-01" db="EMBL/GenBank/DDBJ databases">
        <title>The Genome Sequence of Brucella pinnipedialis M292/94/1.</title>
        <authorList>
            <consortium name="The Broad Institute Genome Sequencing Platform"/>
            <person name="Ward D."/>
            <person name="Young S.K."/>
            <person name="Kodira C.D."/>
            <person name="Zeng Q."/>
            <person name="Koehrsen M."/>
            <person name="Alvarado L."/>
            <person name="Berlin A."/>
            <person name="Borenstein D."/>
            <person name="Chen Z."/>
            <person name="Engels R."/>
            <person name="Freedman E."/>
            <person name="Gellesch M."/>
            <person name="Goldberg J."/>
            <person name="Griggs A."/>
            <person name="Gujja S."/>
            <person name="Heiman D."/>
            <person name="Hepburn T."/>
            <person name="Howarth C."/>
            <person name="Jen D."/>
            <person name="Larson L."/>
            <person name="Lewis B."/>
            <person name="Mehta T."/>
            <person name="Park D."/>
            <person name="Pearson M."/>
            <person name="Roberts A."/>
            <person name="Saif S."/>
            <person name="Shea T."/>
            <person name="Shenoy N."/>
            <person name="Sisk P."/>
            <person name="Stolte C."/>
            <person name="Sykes S."/>
            <person name="Walk T."/>
            <person name="White J."/>
            <person name="Yandava C."/>
            <person name="Whatmore A.M."/>
            <person name="Perrett L.L."/>
            <person name="O'Callaghan D."/>
            <person name="Nusbaum C."/>
            <person name="Galagan J."/>
            <person name="Birren B."/>
        </authorList>
    </citation>
    <scope>NUCLEOTIDE SEQUENCE [LARGE SCALE GENOMIC DNA]</scope>
    <source>
        <strain evidence="1">M292/94/1</strain>
    </source>
</reference>
<accession>A0A0E1X418</accession>
<dbReference type="AlphaFoldDB" id="A0A0E1X418"/>
<dbReference type="HOGENOM" id="CLU_1841320_0_0_5"/>
<evidence type="ECO:0000313" key="1">
    <source>
        <dbReference type="EMBL" id="EEZ30881.1"/>
    </source>
</evidence>
<organism evidence="1">
    <name type="scientific">Brucella pinnipedialis M292/94/1</name>
    <dbReference type="NCBI Taxonomy" id="520462"/>
    <lineage>
        <taxon>Bacteria</taxon>
        <taxon>Pseudomonadati</taxon>
        <taxon>Pseudomonadota</taxon>
        <taxon>Alphaproteobacteria</taxon>
        <taxon>Hyphomicrobiales</taxon>
        <taxon>Brucellaceae</taxon>
        <taxon>Brucella/Ochrobactrum group</taxon>
        <taxon>Brucella</taxon>
    </lineage>
</organism>
<dbReference type="EMBL" id="EQ999546">
    <property type="protein sequence ID" value="EEZ30881.1"/>
    <property type="molecule type" value="Genomic_DNA"/>
</dbReference>
<proteinExistence type="predicted"/>
<sequence>MKFTSNRKHHRYFRLFSKAMLSYQPSIQCAESQILDLTVNTTAHEIIPKSVTSSDKKRTIPARAFRLFQLMKFGNWERAHFCRHPILMDTSPGSFAYEYDCLLKMAFWSRSSLSQFLCSFHHCIEYPSDAIPSKEYFGI</sequence>
<dbReference type="Proteomes" id="UP000004659">
    <property type="component" value="Unassembled WGS sequence"/>
</dbReference>
<dbReference type="RefSeq" id="WP_002966750.1">
    <property type="nucleotide sequence ID" value="NZ_EQ999546.1"/>
</dbReference>
<name>A0A0E1X418_9HYPH</name>